<evidence type="ECO:0000256" key="1">
    <source>
        <dbReference type="ARBA" id="ARBA00022679"/>
    </source>
</evidence>
<dbReference type="AlphaFoldDB" id="A0A0D6ZAJ2"/>
<dbReference type="InterPro" id="IPR016152">
    <property type="entry name" value="PTrfase/Anion_transptr"/>
</dbReference>
<dbReference type="GO" id="GO:0008982">
    <property type="term" value="F:protein-N(PI)-phosphohistidine-sugar phosphotransferase activity"/>
    <property type="evidence" value="ECO:0007669"/>
    <property type="project" value="InterPro"/>
</dbReference>
<feature type="domain" description="PRD" evidence="5">
    <location>
        <begin position="299"/>
        <end position="406"/>
    </location>
</feature>
<gene>
    <name evidence="6" type="ORF">UB32_08090</name>
</gene>
<organism evidence="6 7">
    <name type="scientific">Mesobacillus subterraneus</name>
    <dbReference type="NCBI Taxonomy" id="285983"/>
    <lineage>
        <taxon>Bacteria</taxon>
        <taxon>Bacillati</taxon>
        <taxon>Bacillota</taxon>
        <taxon>Bacilli</taxon>
        <taxon>Bacillales</taxon>
        <taxon>Bacillaceae</taxon>
        <taxon>Mesobacillus</taxon>
    </lineage>
</organism>
<dbReference type="OrthoDB" id="3175596at2"/>
<reference evidence="6 7" key="1">
    <citation type="submission" date="2015-01" db="EMBL/GenBank/DDBJ databases">
        <title>Draft genome sequences of the supercritical CO2 tolerant bacteria Bacillus subterraneus MITOT1 and Bacillus cereus MIT0214.</title>
        <authorList>
            <person name="Peet K.C."/>
            <person name="Thompson J.R."/>
        </authorList>
    </citation>
    <scope>NUCLEOTIDE SEQUENCE [LARGE SCALE GENOMIC DNA]</scope>
    <source>
        <strain evidence="6 7">MITOT1</strain>
    </source>
</reference>
<evidence type="ECO:0000313" key="6">
    <source>
        <dbReference type="EMBL" id="KIY22537.1"/>
    </source>
</evidence>
<dbReference type="Gene3D" id="3.40.930.10">
    <property type="entry name" value="Mannitol-specific EII, Chain A"/>
    <property type="match status" value="1"/>
</dbReference>
<dbReference type="PANTHER" id="PTHR30185:SF12">
    <property type="entry name" value="TRANSCRIPTIONAL REGULATOR MANR"/>
    <property type="match status" value="1"/>
</dbReference>
<dbReference type="GO" id="GO:0006355">
    <property type="term" value="P:regulation of DNA-templated transcription"/>
    <property type="evidence" value="ECO:0007669"/>
    <property type="project" value="InterPro"/>
</dbReference>
<dbReference type="GO" id="GO:0009401">
    <property type="term" value="P:phosphoenolpyruvate-dependent sugar phosphotransferase system"/>
    <property type="evidence" value="ECO:0007669"/>
    <property type="project" value="InterPro"/>
</dbReference>
<dbReference type="PROSITE" id="PS00372">
    <property type="entry name" value="PTS_EIIA_TYPE_2_HIS"/>
    <property type="match status" value="1"/>
</dbReference>
<feature type="domain" description="PTS EIIA type-2" evidence="3">
    <location>
        <begin position="510"/>
        <end position="647"/>
    </location>
</feature>
<dbReference type="PROSITE" id="PS51094">
    <property type="entry name" value="PTS_EIIA_TYPE_2"/>
    <property type="match status" value="1"/>
</dbReference>
<dbReference type="Pfam" id="PF00874">
    <property type="entry name" value="PRD"/>
    <property type="match status" value="2"/>
</dbReference>
<dbReference type="Gene3D" id="1.10.10.10">
    <property type="entry name" value="Winged helix-like DNA-binding domain superfamily/Winged helix DNA-binding domain"/>
    <property type="match status" value="2"/>
</dbReference>
<dbReference type="SUPFAM" id="SSF55804">
    <property type="entry name" value="Phoshotransferase/anion transport protein"/>
    <property type="match status" value="1"/>
</dbReference>
<dbReference type="CDD" id="cd05568">
    <property type="entry name" value="PTS_IIB_bgl_like"/>
    <property type="match status" value="1"/>
</dbReference>
<proteinExistence type="predicted"/>
<sequence>MNNRHYEVLKVLLERDQTFSVKELADIAGCSEKTIRNDFKIIDDWLDAETNLRMVRKPGLGIFIDGNQQEKANIFQRVKKMNGDEVSDTLRKLNIIKMLLLKDGPSTLQDFAEHFYVSKTVIRSDLEEIEEWLARFELRLLKKQGHGIEVIGVEKSWRSALSQVTHLIIQAAAEERRSVGSIFEQGEIDFTRSRLRKLEGELGFSFTDEALENLVTHILISIKRVKQGSRIELSNEEIAQIERKAEYGIIRQFAKDLEKAMAINLPKEEIMYITVRILGSRIYYPSTIDVAKMGNELAKLDQDAVSFTKKLISAVSDVTGDPYFNDHHLLIGLALHMQTTFYRLKYSFPVKNPLLYDIKRMYFTLFETIFYVMPAVLQEEKITVPEDEIAYITLHFQASFERLGKQTSTNRKVLLVCSMGVGMSQLMQTKLERKFHHLEIVGTSSVKDSKKEINEKKPDLIISTVPFESSSVPLITVSPFLMLEEERKIKDFLENPVPEQLAKNYPTIGWLMEKDLILINSERNTRPGIIGRLADLLIEKGAAKPEYKQSVYLREEQSSTVIGSGIAIPHGNPDFVDEAKLAVALFQNPIQWGSEKVSVVFLLAIDHKNKGMLKELFKEISRLMDDQAAVQKLRELSSAEKVWKFFQ</sequence>
<feature type="domain" description="PTS EIIB type-2" evidence="4">
    <location>
        <begin position="411"/>
        <end position="501"/>
    </location>
</feature>
<dbReference type="PATRIC" id="fig|285983.3.peg.127"/>
<dbReference type="PANTHER" id="PTHR30185">
    <property type="entry name" value="CRYPTIC BETA-GLUCOSIDE BGL OPERON ANTITERMINATOR"/>
    <property type="match status" value="1"/>
</dbReference>
<dbReference type="PROSITE" id="PS51099">
    <property type="entry name" value="PTS_EIIB_TYPE_2"/>
    <property type="match status" value="1"/>
</dbReference>
<accession>A0A0D6ZAJ2</accession>
<dbReference type="RefSeq" id="WP_044392729.1">
    <property type="nucleotide sequence ID" value="NZ_JXIQ01000067.1"/>
</dbReference>
<dbReference type="InterPro" id="IPR036095">
    <property type="entry name" value="PTS_EIIB-like_sf"/>
</dbReference>
<dbReference type="InterPro" id="IPR011608">
    <property type="entry name" value="PRD"/>
</dbReference>
<keyword evidence="2" id="KW-0677">Repeat</keyword>
<dbReference type="Gene3D" id="3.40.50.2300">
    <property type="match status" value="1"/>
</dbReference>
<dbReference type="InterPro" id="IPR036388">
    <property type="entry name" value="WH-like_DNA-bd_sf"/>
</dbReference>
<evidence type="ECO:0000259" key="3">
    <source>
        <dbReference type="PROSITE" id="PS51094"/>
    </source>
</evidence>
<dbReference type="InterPro" id="IPR013196">
    <property type="entry name" value="HTH_11"/>
</dbReference>
<dbReference type="InterPro" id="IPR050661">
    <property type="entry name" value="BglG_antiterminators"/>
</dbReference>
<protein>
    <submittedName>
        <fullName evidence="6">Uncharacterized protein</fullName>
    </submittedName>
</protein>
<dbReference type="SUPFAM" id="SSF52794">
    <property type="entry name" value="PTS system IIB component-like"/>
    <property type="match status" value="1"/>
</dbReference>
<evidence type="ECO:0000313" key="7">
    <source>
        <dbReference type="Proteomes" id="UP000032512"/>
    </source>
</evidence>
<dbReference type="EMBL" id="JXIQ01000067">
    <property type="protein sequence ID" value="KIY22537.1"/>
    <property type="molecule type" value="Genomic_DNA"/>
</dbReference>
<dbReference type="Pfam" id="PF02302">
    <property type="entry name" value="PTS_IIB"/>
    <property type="match status" value="1"/>
</dbReference>
<feature type="domain" description="PRD" evidence="5">
    <location>
        <begin position="182"/>
        <end position="287"/>
    </location>
</feature>
<keyword evidence="1" id="KW-0808">Transferase</keyword>
<dbReference type="InterPro" id="IPR036634">
    <property type="entry name" value="PRD_sf"/>
</dbReference>
<dbReference type="Proteomes" id="UP000032512">
    <property type="component" value="Unassembled WGS sequence"/>
</dbReference>
<evidence type="ECO:0000259" key="5">
    <source>
        <dbReference type="PROSITE" id="PS51372"/>
    </source>
</evidence>
<dbReference type="SUPFAM" id="SSF63520">
    <property type="entry name" value="PTS-regulatory domain, PRD"/>
    <property type="match status" value="2"/>
</dbReference>
<keyword evidence="7" id="KW-1185">Reference proteome</keyword>
<dbReference type="InterPro" id="IPR013011">
    <property type="entry name" value="PTS_EIIB_2"/>
</dbReference>
<dbReference type="InterPro" id="IPR002178">
    <property type="entry name" value="PTS_EIIA_type-2_dom"/>
</dbReference>
<dbReference type="Pfam" id="PF08279">
    <property type="entry name" value="HTH_11"/>
    <property type="match status" value="2"/>
</dbReference>
<dbReference type="Gene3D" id="1.10.1790.10">
    <property type="entry name" value="PRD domain"/>
    <property type="match status" value="2"/>
</dbReference>
<dbReference type="CDD" id="cd00211">
    <property type="entry name" value="PTS_IIA_fru"/>
    <property type="match status" value="1"/>
</dbReference>
<name>A0A0D6ZAJ2_9BACI</name>
<dbReference type="Pfam" id="PF00359">
    <property type="entry name" value="PTS_EIIA_2"/>
    <property type="match status" value="1"/>
</dbReference>
<dbReference type="PROSITE" id="PS51372">
    <property type="entry name" value="PRD_2"/>
    <property type="match status" value="2"/>
</dbReference>
<evidence type="ECO:0000259" key="4">
    <source>
        <dbReference type="PROSITE" id="PS51099"/>
    </source>
</evidence>
<comment type="caution">
    <text evidence="6">The sequence shown here is derived from an EMBL/GenBank/DDBJ whole genome shotgun (WGS) entry which is preliminary data.</text>
</comment>
<dbReference type="InterPro" id="IPR003501">
    <property type="entry name" value="PTS_EIIB_2/3"/>
</dbReference>
<evidence type="ECO:0000256" key="2">
    <source>
        <dbReference type="ARBA" id="ARBA00022737"/>
    </source>
</evidence>